<keyword evidence="3" id="KW-0813">Transport</keyword>
<dbReference type="EMBL" id="BSUO01000001">
    <property type="protein sequence ID" value="GMA38392.1"/>
    <property type="molecule type" value="Genomic_DNA"/>
</dbReference>
<evidence type="ECO:0000256" key="9">
    <source>
        <dbReference type="SAM" id="MobiDB-lite"/>
    </source>
</evidence>
<feature type="transmembrane region" description="Helical" evidence="10">
    <location>
        <begin position="414"/>
        <end position="434"/>
    </location>
</feature>
<protein>
    <submittedName>
        <fullName evidence="12">MFS transporter</fullName>
    </submittedName>
</protein>
<evidence type="ECO:0000256" key="8">
    <source>
        <dbReference type="ARBA" id="ARBA00023136"/>
    </source>
</evidence>
<evidence type="ECO:0000256" key="5">
    <source>
        <dbReference type="ARBA" id="ARBA00022692"/>
    </source>
</evidence>
<feature type="transmembrane region" description="Helical" evidence="10">
    <location>
        <begin position="168"/>
        <end position="191"/>
    </location>
</feature>
<feature type="domain" description="Major facilitator superfamily (MFS) profile" evidence="11">
    <location>
        <begin position="31"/>
        <end position="438"/>
    </location>
</feature>
<evidence type="ECO:0000256" key="1">
    <source>
        <dbReference type="ARBA" id="ARBA00004651"/>
    </source>
</evidence>
<feature type="transmembrane region" description="Helical" evidence="10">
    <location>
        <begin position="203"/>
        <end position="222"/>
    </location>
</feature>
<evidence type="ECO:0000313" key="12">
    <source>
        <dbReference type="EMBL" id="GMA38392.1"/>
    </source>
</evidence>
<accession>A0ABQ6INT1</accession>
<keyword evidence="5 10" id="KW-0812">Transmembrane</keyword>
<comment type="subcellular location">
    <subcellularLocation>
        <location evidence="1">Cell membrane</location>
        <topology evidence="1">Multi-pass membrane protein</topology>
    </subcellularLocation>
</comment>
<feature type="transmembrane region" description="Helical" evidence="10">
    <location>
        <begin position="256"/>
        <end position="274"/>
    </location>
</feature>
<evidence type="ECO:0000259" key="11">
    <source>
        <dbReference type="PROSITE" id="PS50850"/>
    </source>
</evidence>
<feature type="transmembrane region" description="Helical" evidence="10">
    <location>
        <begin position="383"/>
        <end position="402"/>
    </location>
</feature>
<reference evidence="13" key="1">
    <citation type="journal article" date="2019" name="Int. J. Syst. Evol. Microbiol.">
        <title>The Global Catalogue of Microorganisms (GCM) 10K type strain sequencing project: providing services to taxonomists for standard genome sequencing and annotation.</title>
        <authorList>
            <consortium name="The Broad Institute Genomics Platform"/>
            <consortium name="The Broad Institute Genome Sequencing Center for Infectious Disease"/>
            <person name="Wu L."/>
            <person name="Ma J."/>
        </authorList>
    </citation>
    <scope>NUCLEOTIDE SEQUENCE [LARGE SCALE GENOMIC DNA]</scope>
    <source>
        <strain evidence="13">NBRC 113072</strain>
    </source>
</reference>
<evidence type="ECO:0000256" key="4">
    <source>
        <dbReference type="ARBA" id="ARBA00022475"/>
    </source>
</evidence>
<dbReference type="InterPro" id="IPR020846">
    <property type="entry name" value="MFS_dom"/>
</dbReference>
<comment type="similarity">
    <text evidence="2">Belongs to the major facilitator superfamily. Metabolite:H+ Symporter (MHS) family (TC 2.A.1.6) family.</text>
</comment>
<proteinExistence type="inferred from homology"/>
<dbReference type="InterPro" id="IPR005828">
    <property type="entry name" value="MFS_sugar_transport-like"/>
</dbReference>
<dbReference type="Pfam" id="PF07690">
    <property type="entry name" value="MFS_1"/>
    <property type="match status" value="1"/>
</dbReference>
<dbReference type="PANTHER" id="PTHR43528:SF1">
    <property type="entry name" value="ALPHA-KETOGLUTARATE PERMEASE"/>
    <property type="match status" value="1"/>
</dbReference>
<feature type="transmembrane region" description="Helical" evidence="10">
    <location>
        <begin position="127"/>
        <end position="147"/>
    </location>
</feature>
<dbReference type="PROSITE" id="PS00217">
    <property type="entry name" value="SUGAR_TRANSPORT_2"/>
    <property type="match status" value="1"/>
</dbReference>
<feature type="transmembrane region" description="Helical" evidence="10">
    <location>
        <begin position="323"/>
        <end position="343"/>
    </location>
</feature>
<dbReference type="PANTHER" id="PTHR43528">
    <property type="entry name" value="ALPHA-KETOGLUTARATE PERMEASE"/>
    <property type="match status" value="1"/>
</dbReference>
<evidence type="ECO:0000313" key="13">
    <source>
        <dbReference type="Proteomes" id="UP001157126"/>
    </source>
</evidence>
<feature type="transmembrane region" description="Helical" evidence="10">
    <location>
        <begin position="294"/>
        <end position="311"/>
    </location>
</feature>
<feature type="transmembrane region" description="Helical" evidence="10">
    <location>
        <begin position="69"/>
        <end position="91"/>
    </location>
</feature>
<dbReference type="RefSeq" id="WP_284302463.1">
    <property type="nucleotide sequence ID" value="NZ_BSUO01000001.1"/>
</dbReference>
<feature type="transmembrane region" description="Helical" evidence="10">
    <location>
        <begin position="349"/>
        <end position="371"/>
    </location>
</feature>
<comment type="caution">
    <text evidence="12">The sequence shown here is derived from an EMBL/GenBank/DDBJ whole genome shotgun (WGS) entry which is preliminary data.</text>
</comment>
<evidence type="ECO:0000256" key="10">
    <source>
        <dbReference type="SAM" id="Phobius"/>
    </source>
</evidence>
<gene>
    <name evidence="12" type="ORF">GCM10025883_04370</name>
</gene>
<evidence type="ECO:0000256" key="7">
    <source>
        <dbReference type="ARBA" id="ARBA00022989"/>
    </source>
</evidence>
<dbReference type="InterPro" id="IPR051084">
    <property type="entry name" value="H+-coupled_symporters"/>
</dbReference>
<keyword evidence="7 10" id="KW-1133">Transmembrane helix</keyword>
<dbReference type="Proteomes" id="UP001157126">
    <property type="component" value="Unassembled WGS sequence"/>
</dbReference>
<evidence type="ECO:0000256" key="6">
    <source>
        <dbReference type="ARBA" id="ARBA00022847"/>
    </source>
</evidence>
<evidence type="ECO:0000256" key="2">
    <source>
        <dbReference type="ARBA" id="ARBA00008240"/>
    </source>
</evidence>
<keyword evidence="8 10" id="KW-0472">Membrane</keyword>
<feature type="region of interest" description="Disordered" evidence="9">
    <location>
        <begin position="1"/>
        <end position="27"/>
    </location>
</feature>
<keyword evidence="4" id="KW-1003">Cell membrane</keyword>
<feature type="transmembrane region" description="Helical" evidence="10">
    <location>
        <begin position="103"/>
        <end position="121"/>
    </location>
</feature>
<dbReference type="PROSITE" id="PS50850">
    <property type="entry name" value="MFS"/>
    <property type="match status" value="1"/>
</dbReference>
<dbReference type="InterPro" id="IPR011701">
    <property type="entry name" value="MFS"/>
</dbReference>
<organism evidence="12 13">
    <name type="scientific">Mobilicoccus caccae</name>
    <dbReference type="NCBI Taxonomy" id="1859295"/>
    <lineage>
        <taxon>Bacteria</taxon>
        <taxon>Bacillati</taxon>
        <taxon>Actinomycetota</taxon>
        <taxon>Actinomycetes</taxon>
        <taxon>Micrococcales</taxon>
        <taxon>Dermatophilaceae</taxon>
        <taxon>Mobilicoccus</taxon>
    </lineage>
</organism>
<dbReference type="Pfam" id="PF00083">
    <property type="entry name" value="Sugar_tr"/>
    <property type="match status" value="1"/>
</dbReference>
<dbReference type="InterPro" id="IPR005829">
    <property type="entry name" value="Sugar_transporter_CS"/>
</dbReference>
<dbReference type="SUPFAM" id="SSF103473">
    <property type="entry name" value="MFS general substrate transporter"/>
    <property type="match status" value="1"/>
</dbReference>
<sequence length="444" mass="48161">MSTPTTPEPATSGRTTAGTTHADDARRRRTSITGTGIGNALEWYDWNVYATFAIYISAQMFSKADPTSALLSTLAIFAVGFVARPFGGYVFGWLADRIGRKHSLMVAVICASVGSLMIAICPPYAQIGAWASLILLIARLIQGLAHGGELPSAQTYLSEQAPREKRGFWASAIYVSGTIGLLLGMFLGLGLNATLSQEAMDSWGWRVPFLLGAVFGIFALWIRTRMEESEVFEEEKETEGLPKENLLVGVWQNRRAAVQVIGMTAGLTVTYYVWSVAMTPYATKTLGFAPQDAFWASIIGNTALIVSLPFWGMLSDRIGRKPLMLFAMIGSAVLYIPMLSLVQTHVWQLALAISVMCVVLGAFLAIAPAVYAEMFPTAVRATAFGVPYAICIALFGGTAPYVQTWMGTDIDFRYAFPVYAMTLAIISALVVFTLPETKAKDLSD</sequence>
<evidence type="ECO:0000256" key="3">
    <source>
        <dbReference type="ARBA" id="ARBA00022448"/>
    </source>
</evidence>
<name>A0ABQ6INT1_9MICO</name>
<dbReference type="Gene3D" id="1.20.1250.20">
    <property type="entry name" value="MFS general substrate transporter like domains"/>
    <property type="match status" value="2"/>
</dbReference>
<dbReference type="InterPro" id="IPR036259">
    <property type="entry name" value="MFS_trans_sf"/>
</dbReference>
<keyword evidence="13" id="KW-1185">Reference proteome</keyword>
<keyword evidence="6" id="KW-0769">Symport</keyword>